<evidence type="ECO:0000313" key="2">
    <source>
        <dbReference type="EMBL" id="ETL90298.1"/>
    </source>
</evidence>
<sequence length="190" mass="21544">AKLLAGLFPHLFLTGSSPLPSGPLPQGYVDHLLRYWDGRFERSVTFTTMLFNQLQRHAAVRKAARVGLTHGRTMAKFGRLISTEKFKRELEFAKSNPDSREAGRMNASLLRLLALVGGSVPFSPFERAATRPKLGAMRYRYGIALHWVTLAAPEHDDLLLHRVAQMRQNRGWSDPNSVFLQKNLPLYRFS</sequence>
<gene>
    <name evidence="2" type="ORF">L917_10960</name>
</gene>
<dbReference type="VEuPathDB" id="FungiDB:PPTG_09973"/>
<reference evidence="2" key="1">
    <citation type="submission" date="2013-11" db="EMBL/GenBank/DDBJ databases">
        <title>The Genome Sequence of Phytophthora parasitica CHvinca01.</title>
        <authorList>
            <consortium name="The Broad Institute Genomics Platform"/>
            <person name="Russ C."/>
            <person name="Tyler B."/>
            <person name="Panabieres F."/>
            <person name="Shan W."/>
            <person name="Tripathy S."/>
            <person name="Grunwald N."/>
            <person name="Machado M."/>
            <person name="Johnson C.S."/>
            <person name="Arredondo F."/>
            <person name="Hong C."/>
            <person name="Coffey M."/>
            <person name="Young S.K."/>
            <person name="Zeng Q."/>
            <person name="Gargeya S."/>
            <person name="Fitzgerald M."/>
            <person name="Abouelleil A."/>
            <person name="Alvarado L."/>
            <person name="Chapman S.B."/>
            <person name="Gainer-Dewar J."/>
            <person name="Goldberg J."/>
            <person name="Griggs A."/>
            <person name="Gujja S."/>
            <person name="Hansen M."/>
            <person name="Howarth C."/>
            <person name="Imamovic A."/>
            <person name="Ireland A."/>
            <person name="Larimer J."/>
            <person name="McCowan C."/>
            <person name="Murphy C."/>
            <person name="Pearson M."/>
            <person name="Poon T.W."/>
            <person name="Priest M."/>
            <person name="Roberts A."/>
            <person name="Saif S."/>
            <person name="Shea T."/>
            <person name="Sykes S."/>
            <person name="Wortman J."/>
            <person name="Nusbaum C."/>
            <person name="Birren B."/>
        </authorList>
    </citation>
    <scope>NUCLEOTIDE SEQUENCE [LARGE SCALE GENOMIC DNA]</scope>
    <source>
        <strain evidence="2">CHvinca01</strain>
    </source>
</reference>
<keyword evidence="1" id="KW-0732">Signal</keyword>
<protein>
    <submittedName>
        <fullName evidence="2">Uncharacterized protein</fullName>
    </submittedName>
</protein>
<dbReference type="AlphaFoldDB" id="W2KYQ9"/>
<organism evidence="2">
    <name type="scientific">Phytophthora nicotianae</name>
    <name type="common">Potato buckeye rot agent</name>
    <name type="synonym">Phytophthora parasitica</name>
    <dbReference type="NCBI Taxonomy" id="4792"/>
    <lineage>
        <taxon>Eukaryota</taxon>
        <taxon>Sar</taxon>
        <taxon>Stramenopiles</taxon>
        <taxon>Oomycota</taxon>
        <taxon>Peronosporomycetes</taxon>
        <taxon>Peronosporales</taxon>
        <taxon>Peronosporaceae</taxon>
        <taxon>Phytophthora</taxon>
    </lineage>
</organism>
<dbReference type="OrthoDB" id="128783at2759"/>
<accession>W2KYQ9</accession>
<evidence type="ECO:0000256" key="1">
    <source>
        <dbReference type="SAM" id="SignalP"/>
    </source>
</evidence>
<feature type="non-terminal residue" evidence="2">
    <location>
        <position position="1"/>
    </location>
</feature>
<dbReference type="Proteomes" id="UP000054423">
    <property type="component" value="Unassembled WGS sequence"/>
</dbReference>
<dbReference type="EMBL" id="KI680358">
    <property type="protein sequence ID" value="ETL90298.1"/>
    <property type="molecule type" value="Genomic_DNA"/>
</dbReference>
<feature type="signal peptide" evidence="1">
    <location>
        <begin position="1"/>
        <end position="18"/>
    </location>
</feature>
<feature type="chain" id="PRO_5004818847" evidence="1">
    <location>
        <begin position="19"/>
        <end position="190"/>
    </location>
</feature>
<name>W2KYQ9_PHYNI</name>
<proteinExistence type="predicted"/>